<evidence type="ECO:0000256" key="1">
    <source>
        <dbReference type="SAM" id="MobiDB-lite"/>
    </source>
</evidence>
<comment type="caution">
    <text evidence="2">The sequence shown here is derived from an EMBL/GenBank/DDBJ whole genome shotgun (WGS) entry which is preliminary data.</text>
</comment>
<dbReference type="Proteomes" id="UP001630127">
    <property type="component" value="Unassembled WGS sequence"/>
</dbReference>
<organism evidence="2 3">
    <name type="scientific">Cinchona calisaya</name>
    <dbReference type="NCBI Taxonomy" id="153742"/>
    <lineage>
        <taxon>Eukaryota</taxon>
        <taxon>Viridiplantae</taxon>
        <taxon>Streptophyta</taxon>
        <taxon>Embryophyta</taxon>
        <taxon>Tracheophyta</taxon>
        <taxon>Spermatophyta</taxon>
        <taxon>Magnoliopsida</taxon>
        <taxon>eudicotyledons</taxon>
        <taxon>Gunneridae</taxon>
        <taxon>Pentapetalae</taxon>
        <taxon>asterids</taxon>
        <taxon>lamiids</taxon>
        <taxon>Gentianales</taxon>
        <taxon>Rubiaceae</taxon>
        <taxon>Cinchonoideae</taxon>
        <taxon>Cinchoneae</taxon>
        <taxon>Cinchona</taxon>
    </lineage>
</organism>
<proteinExistence type="predicted"/>
<accession>A0ABD2YQP6</accession>
<feature type="compositionally biased region" description="Basic residues" evidence="1">
    <location>
        <begin position="82"/>
        <end position="97"/>
    </location>
</feature>
<keyword evidence="3" id="KW-1185">Reference proteome</keyword>
<dbReference type="EMBL" id="JBJUIK010000012">
    <property type="protein sequence ID" value="KAL3509706.1"/>
    <property type="molecule type" value="Genomic_DNA"/>
</dbReference>
<gene>
    <name evidence="2" type="ORF">ACH5RR_029107</name>
</gene>
<evidence type="ECO:0000313" key="2">
    <source>
        <dbReference type="EMBL" id="KAL3509706.1"/>
    </source>
</evidence>
<name>A0ABD2YQP6_9GENT</name>
<dbReference type="AlphaFoldDB" id="A0ABD2YQP6"/>
<reference evidence="2 3" key="1">
    <citation type="submission" date="2024-11" db="EMBL/GenBank/DDBJ databases">
        <title>A near-complete genome assembly of Cinchona calisaya.</title>
        <authorList>
            <person name="Lian D.C."/>
            <person name="Zhao X.W."/>
            <person name="Wei L."/>
        </authorList>
    </citation>
    <scope>NUCLEOTIDE SEQUENCE [LARGE SCALE GENOMIC DNA]</scope>
    <source>
        <tissue evidence="2">Nenye</tissue>
    </source>
</reference>
<feature type="region of interest" description="Disordered" evidence="1">
    <location>
        <begin position="61"/>
        <end position="97"/>
    </location>
</feature>
<feature type="compositionally biased region" description="Polar residues" evidence="1">
    <location>
        <begin position="70"/>
        <end position="81"/>
    </location>
</feature>
<sequence>MKEMVHKRRVNKEECVGPRFGVGSTGRTSALMMQELDSVSSKTRPSTVPVSVYCCKTDQRQVMKNKSDQRNSTSCKTSNASSKRKPAGSLRKKVCQR</sequence>
<protein>
    <submittedName>
        <fullName evidence="2">Uncharacterized protein</fullName>
    </submittedName>
</protein>
<evidence type="ECO:0000313" key="3">
    <source>
        <dbReference type="Proteomes" id="UP001630127"/>
    </source>
</evidence>